<organism evidence="2 3">
    <name type="scientific">Brunnivagina elsteri CCALA 953</name>
    <dbReference type="NCBI Taxonomy" id="987040"/>
    <lineage>
        <taxon>Bacteria</taxon>
        <taxon>Bacillati</taxon>
        <taxon>Cyanobacteriota</taxon>
        <taxon>Cyanophyceae</taxon>
        <taxon>Nostocales</taxon>
        <taxon>Calotrichaceae</taxon>
        <taxon>Brunnivagina</taxon>
    </lineage>
</organism>
<gene>
    <name evidence="2" type="ORF">CK510_20595</name>
</gene>
<comment type="caution">
    <text evidence="2">The sequence shown here is derived from an EMBL/GenBank/DDBJ whole genome shotgun (WGS) entry which is preliminary data.</text>
</comment>
<accession>A0A2A2TF02</accession>
<protein>
    <submittedName>
        <fullName evidence="2">Uncharacterized protein</fullName>
    </submittedName>
</protein>
<dbReference type="RefSeq" id="WP_095723483.1">
    <property type="nucleotide sequence ID" value="NZ_NTFS01000268.1"/>
</dbReference>
<dbReference type="EMBL" id="NTFS01000268">
    <property type="protein sequence ID" value="PAX52208.1"/>
    <property type="molecule type" value="Genomic_DNA"/>
</dbReference>
<feature type="transmembrane region" description="Helical" evidence="1">
    <location>
        <begin position="6"/>
        <end position="26"/>
    </location>
</feature>
<feature type="transmembrane region" description="Helical" evidence="1">
    <location>
        <begin position="38"/>
        <end position="59"/>
    </location>
</feature>
<reference evidence="2 3" key="1">
    <citation type="submission" date="2017-08" db="EMBL/GenBank/DDBJ databases">
        <title>Draft genome sequence of filamentous cyanobacterium Calothrix elsteri CCALA 953.</title>
        <authorList>
            <person name="Gagunashvili A.N."/>
            <person name="Elster J."/>
            <person name="Andresson O.S."/>
        </authorList>
    </citation>
    <scope>NUCLEOTIDE SEQUENCE [LARGE SCALE GENOMIC DNA]</scope>
    <source>
        <strain evidence="2 3">CCALA 953</strain>
    </source>
</reference>
<evidence type="ECO:0000313" key="2">
    <source>
        <dbReference type="EMBL" id="PAX52208.1"/>
    </source>
</evidence>
<evidence type="ECO:0000256" key="1">
    <source>
        <dbReference type="SAM" id="Phobius"/>
    </source>
</evidence>
<dbReference type="AlphaFoldDB" id="A0A2A2TF02"/>
<keyword evidence="1" id="KW-0812">Transmembrane</keyword>
<keyword evidence="1" id="KW-0472">Membrane</keyword>
<dbReference type="OrthoDB" id="487945at2"/>
<sequence>MNKIQLFTVFSYVLMTCYFFFNWIRFSQRRPSSSVEDGFLSFVMCCITTIFWPLIIPMSVVEIVQTRRIEYGTAVPVLAVLLALSLSLYLA</sequence>
<keyword evidence="3" id="KW-1185">Reference proteome</keyword>
<proteinExistence type="predicted"/>
<name>A0A2A2TF02_9CYAN</name>
<evidence type="ECO:0000313" key="3">
    <source>
        <dbReference type="Proteomes" id="UP000218238"/>
    </source>
</evidence>
<keyword evidence="1" id="KW-1133">Transmembrane helix</keyword>
<dbReference type="Proteomes" id="UP000218238">
    <property type="component" value="Unassembled WGS sequence"/>
</dbReference>
<feature type="transmembrane region" description="Helical" evidence="1">
    <location>
        <begin position="71"/>
        <end position="90"/>
    </location>
</feature>